<sequence length="701" mass="72945">MRRRRISAVFMAVFALAAGLVSPSAGQAGVGRPAVMQIVAHQDDDLLFMNPDIQKAIDAGVPLTTVYLTAGENTPKALPAGVSQEEYAEHRQEGVREAYAWMAGVDGCEEAASGWGACWDEVRPSGLPRPVEAFKLKSPGKSVTLVFLNLPEAADKRHLGGKALEQLGNSAVSTSTLDADGPNGAVWPVSYTGLTLRNVLTALITWTEARVVRALDTTDDPSHAASHSDHVAAGKAADAAVAHHQRMHPDPGVRVLMEHYRDYNISALPQNLSGPDAAQKTAAFAKYAANDGVLLKSHAVTADGMPDPATGSGAGYGSWAVREYAAESRGTQWAGRDAAGRIHAFVAVGATLYEWTENAAGGFDGPVVHAGPPVLGAMAEGVAVGNDQGGRMAVFVQARLTRNIWTHYQRADGSWGWADLGNPNAGRPERLYVSPPTVVSNADGRLQVFVRNGGGGISTRWQTTAGGAWSDWTHFTVNVVDGKQHPATEPVRGTVHLVQGAPTAVLAGDARSPATRRIELFGSAPSRVIHAYQTAHDSGFTSDPGFPVRPPASPVRAAVNASGRVDLMFRAPGTGQVQAFSQTAPDAGFAPVPADVGSGGQNGVGEIAAGHGDDGNGIRIVAAQRTGAGSIGAVLQNSPDGPFGTWKDIGGGRHFVGLPVVAVDRLGSTETPVVLALGADGRLWVSRGWDLPPLSPIGGPA</sequence>
<dbReference type="Gene3D" id="3.40.50.10320">
    <property type="entry name" value="LmbE-like"/>
    <property type="match status" value="1"/>
</dbReference>
<dbReference type="PANTHER" id="PTHR12993">
    <property type="entry name" value="N-ACETYLGLUCOSAMINYL-PHOSPHATIDYLINOSITOL DE-N-ACETYLASE-RELATED"/>
    <property type="match status" value="1"/>
</dbReference>
<proteinExistence type="predicted"/>
<protein>
    <submittedName>
        <fullName evidence="4">PIG-L family deacetylase</fullName>
    </submittedName>
</protein>
<dbReference type="GO" id="GO:0016137">
    <property type="term" value="P:glycoside metabolic process"/>
    <property type="evidence" value="ECO:0007669"/>
    <property type="project" value="UniProtKB-ARBA"/>
</dbReference>
<comment type="caution">
    <text evidence="4">The sequence shown here is derived from an EMBL/GenBank/DDBJ whole genome shotgun (WGS) entry which is preliminary data.</text>
</comment>
<dbReference type="Gene3D" id="2.120.10.70">
    <property type="entry name" value="Fucose-specific lectin"/>
    <property type="match status" value="1"/>
</dbReference>
<keyword evidence="1" id="KW-0862">Zinc</keyword>
<evidence type="ECO:0000256" key="1">
    <source>
        <dbReference type="ARBA" id="ARBA00022833"/>
    </source>
</evidence>
<feature type="domain" description="PLL-like beta propeller" evidence="3">
    <location>
        <begin position="377"/>
        <end position="587"/>
    </location>
</feature>
<dbReference type="InterPro" id="IPR024078">
    <property type="entry name" value="LmbE-like_dom_sf"/>
</dbReference>
<dbReference type="Proteomes" id="UP001165378">
    <property type="component" value="Unassembled WGS sequence"/>
</dbReference>
<dbReference type="SUPFAM" id="SSF102588">
    <property type="entry name" value="LmbE-like"/>
    <property type="match status" value="1"/>
</dbReference>
<gene>
    <name evidence="4" type="ORF">LZ495_07600</name>
</gene>
<keyword evidence="5" id="KW-1185">Reference proteome</keyword>
<evidence type="ECO:0000313" key="4">
    <source>
        <dbReference type="EMBL" id="MCF2527080.1"/>
    </source>
</evidence>
<dbReference type="Pfam" id="PF02585">
    <property type="entry name" value="PIG-L"/>
    <property type="match status" value="1"/>
</dbReference>
<name>A0AA41PWE6_9ACTN</name>
<dbReference type="EMBL" id="JAKFHA010000003">
    <property type="protein sequence ID" value="MCF2527080.1"/>
    <property type="molecule type" value="Genomic_DNA"/>
</dbReference>
<dbReference type="Pfam" id="PF26607">
    <property type="entry name" value="DUF8189"/>
    <property type="match status" value="1"/>
</dbReference>
<dbReference type="PANTHER" id="PTHR12993:SF26">
    <property type="entry name" value="1D-MYO-INOSITOL 2-ACETAMIDO-2-DEOXY-ALPHA-D-GLUCOPYRANOSIDE DEACETYLASE"/>
    <property type="match status" value="1"/>
</dbReference>
<evidence type="ECO:0000313" key="5">
    <source>
        <dbReference type="Proteomes" id="UP001165378"/>
    </source>
</evidence>
<feature type="signal peptide" evidence="2">
    <location>
        <begin position="1"/>
        <end position="27"/>
    </location>
</feature>
<keyword evidence="2" id="KW-0732">Signal</keyword>
<dbReference type="SUPFAM" id="SSF89372">
    <property type="entry name" value="Fucose-specific lectin"/>
    <property type="match status" value="2"/>
</dbReference>
<dbReference type="RefSeq" id="WP_235051230.1">
    <property type="nucleotide sequence ID" value="NZ_JAKFHA010000003.1"/>
</dbReference>
<dbReference type="GO" id="GO:0016811">
    <property type="term" value="F:hydrolase activity, acting on carbon-nitrogen (but not peptide) bonds, in linear amides"/>
    <property type="evidence" value="ECO:0007669"/>
    <property type="project" value="TreeGrafter"/>
</dbReference>
<dbReference type="AlphaFoldDB" id="A0AA41PWE6"/>
<organism evidence="4 5">
    <name type="scientific">Yinghuangia soli</name>
    <dbReference type="NCBI Taxonomy" id="2908204"/>
    <lineage>
        <taxon>Bacteria</taxon>
        <taxon>Bacillati</taxon>
        <taxon>Actinomycetota</taxon>
        <taxon>Actinomycetes</taxon>
        <taxon>Kitasatosporales</taxon>
        <taxon>Streptomycetaceae</taxon>
        <taxon>Yinghuangia</taxon>
    </lineage>
</organism>
<evidence type="ECO:0000256" key="2">
    <source>
        <dbReference type="SAM" id="SignalP"/>
    </source>
</evidence>
<accession>A0AA41PWE6</accession>
<reference evidence="4" key="1">
    <citation type="submission" date="2022-01" db="EMBL/GenBank/DDBJ databases">
        <title>Genome-Based Taxonomic Classification of the Phylum Actinobacteria.</title>
        <authorList>
            <person name="Gao Y."/>
        </authorList>
    </citation>
    <scope>NUCLEOTIDE SEQUENCE</scope>
    <source>
        <strain evidence="4">KLBMP 8922</strain>
    </source>
</reference>
<feature type="chain" id="PRO_5041202601" evidence="2">
    <location>
        <begin position="28"/>
        <end position="701"/>
    </location>
</feature>
<dbReference type="InterPro" id="IPR003737">
    <property type="entry name" value="GlcNAc_PI_deacetylase-related"/>
</dbReference>
<evidence type="ECO:0000259" key="3">
    <source>
        <dbReference type="Pfam" id="PF26607"/>
    </source>
</evidence>
<dbReference type="InterPro" id="IPR058502">
    <property type="entry name" value="PLL-like_beta-prop"/>
</dbReference>